<name>A0A444ZYA2_ARAHY</name>
<reference evidence="1 2" key="1">
    <citation type="submission" date="2019-01" db="EMBL/GenBank/DDBJ databases">
        <title>Sequencing of cultivated peanut Arachis hypogaea provides insights into genome evolution and oil improvement.</title>
        <authorList>
            <person name="Chen X."/>
        </authorList>
    </citation>
    <scope>NUCLEOTIDE SEQUENCE [LARGE SCALE GENOMIC DNA]</scope>
    <source>
        <strain evidence="2">cv. Fuhuasheng</strain>
        <tissue evidence="1">Leaves</tissue>
    </source>
</reference>
<sequence length="199" mass="23099">MLPEDGKFSIGMEFGSRESVVSAIKSYTISRGVDYTVYESEPQTFYAKYKGYGVGCDWLIRANLIRKKGNIVVNRFDRCNEMFKDESCRHVLACCANQHFDWQVYVQDVYKISEICKVYRGKFVSMGDPSTWARYEGAKVIANWTLRRTTKGRPKSTRYLNEMDLRDMRDPCQSTICGREIYSRIRCPQHTDPSSARSQ</sequence>
<dbReference type="AlphaFoldDB" id="A0A444ZYA2"/>
<gene>
    <name evidence="1" type="ORF">Ahy_B03g063664</name>
</gene>
<proteinExistence type="predicted"/>
<dbReference type="EMBL" id="SDMP01000013">
    <property type="protein sequence ID" value="RYR19012.1"/>
    <property type="molecule type" value="Genomic_DNA"/>
</dbReference>
<evidence type="ECO:0000313" key="2">
    <source>
        <dbReference type="Proteomes" id="UP000289738"/>
    </source>
</evidence>
<organism evidence="1 2">
    <name type="scientific">Arachis hypogaea</name>
    <name type="common">Peanut</name>
    <dbReference type="NCBI Taxonomy" id="3818"/>
    <lineage>
        <taxon>Eukaryota</taxon>
        <taxon>Viridiplantae</taxon>
        <taxon>Streptophyta</taxon>
        <taxon>Embryophyta</taxon>
        <taxon>Tracheophyta</taxon>
        <taxon>Spermatophyta</taxon>
        <taxon>Magnoliopsida</taxon>
        <taxon>eudicotyledons</taxon>
        <taxon>Gunneridae</taxon>
        <taxon>Pentapetalae</taxon>
        <taxon>rosids</taxon>
        <taxon>fabids</taxon>
        <taxon>Fabales</taxon>
        <taxon>Fabaceae</taxon>
        <taxon>Papilionoideae</taxon>
        <taxon>50 kb inversion clade</taxon>
        <taxon>dalbergioids sensu lato</taxon>
        <taxon>Dalbergieae</taxon>
        <taxon>Pterocarpus clade</taxon>
        <taxon>Arachis</taxon>
    </lineage>
</organism>
<protein>
    <submittedName>
        <fullName evidence="1">Uncharacterized protein</fullName>
    </submittedName>
</protein>
<keyword evidence="2" id="KW-1185">Reference proteome</keyword>
<accession>A0A444ZYA2</accession>
<dbReference type="Proteomes" id="UP000289738">
    <property type="component" value="Chromosome B03"/>
</dbReference>
<comment type="caution">
    <text evidence="1">The sequence shown here is derived from an EMBL/GenBank/DDBJ whole genome shotgun (WGS) entry which is preliminary data.</text>
</comment>
<evidence type="ECO:0000313" key="1">
    <source>
        <dbReference type="EMBL" id="RYR19012.1"/>
    </source>
</evidence>